<comment type="caution">
    <text evidence="2">The sequence shown here is derived from an EMBL/GenBank/DDBJ whole genome shotgun (WGS) entry which is preliminary data.</text>
</comment>
<proteinExistence type="predicted"/>
<dbReference type="EMBL" id="JAQJAN010000002">
    <property type="protein sequence ID" value="KAJ5738590.1"/>
    <property type="molecule type" value="Genomic_DNA"/>
</dbReference>
<feature type="region of interest" description="Disordered" evidence="1">
    <location>
        <begin position="133"/>
        <end position="158"/>
    </location>
</feature>
<organism evidence="2 3">
    <name type="scientific">Penicillium malachiteum</name>
    <dbReference type="NCBI Taxonomy" id="1324776"/>
    <lineage>
        <taxon>Eukaryota</taxon>
        <taxon>Fungi</taxon>
        <taxon>Dikarya</taxon>
        <taxon>Ascomycota</taxon>
        <taxon>Pezizomycotina</taxon>
        <taxon>Eurotiomycetes</taxon>
        <taxon>Eurotiomycetidae</taxon>
        <taxon>Eurotiales</taxon>
        <taxon>Aspergillaceae</taxon>
        <taxon>Penicillium</taxon>
    </lineage>
</organism>
<reference evidence="2" key="2">
    <citation type="submission" date="2023-01" db="EMBL/GenBank/DDBJ databases">
        <authorList>
            <person name="Petersen C."/>
        </authorList>
    </citation>
    <scope>NUCLEOTIDE SEQUENCE</scope>
    <source>
        <strain evidence="2">IBT 17514</strain>
    </source>
</reference>
<dbReference type="AlphaFoldDB" id="A0AAD6HVS0"/>
<accession>A0AAD6HVS0</accession>
<evidence type="ECO:0000313" key="3">
    <source>
        <dbReference type="Proteomes" id="UP001215712"/>
    </source>
</evidence>
<keyword evidence="3" id="KW-1185">Reference proteome</keyword>
<protein>
    <submittedName>
        <fullName evidence="2">Uncharacterized protein</fullName>
    </submittedName>
</protein>
<feature type="compositionally biased region" description="Acidic residues" evidence="1">
    <location>
        <begin position="143"/>
        <end position="158"/>
    </location>
</feature>
<evidence type="ECO:0000256" key="1">
    <source>
        <dbReference type="SAM" id="MobiDB-lite"/>
    </source>
</evidence>
<dbReference type="Proteomes" id="UP001215712">
    <property type="component" value="Unassembled WGS sequence"/>
</dbReference>
<reference evidence="2" key="1">
    <citation type="journal article" date="2023" name="IMA Fungus">
        <title>Comparative genomic study of the Penicillium genus elucidates a diverse pangenome and 15 lateral gene transfer events.</title>
        <authorList>
            <person name="Petersen C."/>
            <person name="Sorensen T."/>
            <person name="Nielsen M.R."/>
            <person name="Sondergaard T.E."/>
            <person name="Sorensen J.L."/>
            <person name="Fitzpatrick D.A."/>
            <person name="Frisvad J.C."/>
            <person name="Nielsen K.L."/>
        </authorList>
    </citation>
    <scope>NUCLEOTIDE SEQUENCE</scope>
    <source>
        <strain evidence="2">IBT 17514</strain>
    </source>
</reference>
<evidence type="ECO:0000313" key="2">
    <source>
        <dbReference type="EMBL" id="KAJ5738590.1"/>
    </source>
</evidence>
<sequence length="158" mass="18271">MSYLSDAEQKDLSDLPLEHENSWFKRILKRFRLSPTAASFRLSGSTHGHNVCATARNIIRDAQAVGTHDKDRQLLQIWKYLKDNYPYHVCRMPRPSKDTSLSDFMRKLYVADQGVVFGSEPGFDHTQEISDEISDDYKFDDSRDFDDSDWDSEEGEGL</sequence>
<gene>
    <name evidence="2" type="ORF">N7493_001745</name>
</gene>
<name>A0AAD6HVS0_9EURO</name>